<dbReference type="PANTHER" id="PTHR24421">
    <property type="entry name" value="NITRATE/NITRITE SENSOR PROTEIN NARX-RELATED"/>
    <property type="match status" value="1"/>
</dbReference>
<evidence type="ECO:0000256" key="8">
    <source>
        <dbReference type="ARBA" id="ARBA00023012"/>
    </source>
</evidence>
<dbReference type="EC" id="2.7.13.3" evidence="2"/>
<dbReference type="AlphaFoldDB" id="A0A5S5C8E8"/>
<keyword evidence="4" id="KW-0808">Transferase</keyword>
<feature type="transmembrane region" description="Helical" evidence="9">
    <location>
        <begin position="97"/>
        <end position="115"/>
    </location>
</feature>
<evidence type="ECO:0000256" key="7">
    <source>
        <dbReference type="ARBA" id="ARBA00022840"/>
    </source>
</evidence>
<dbReference type="Pfam" id="PF07730">
    <property type="entry name" value="HisKA_3"/>
    <property type="match status" value="1"/>
</dbReference>
<evidence type="ECO:0000256" key="1">
    <source>
        <dbReference type="ARBA" id="ARBA00000085"/>
    </source>
</evidence>
<keyword evidence="12" id="KW-1185">Reference proteome</keyword>
<evidence type="ECO:0000256" key="6">
    <source>
        <dbReference type="ARBA" id="ARBA00022777"/>
    </source>
</evidence>
<keyword evidence="7" id="KW-0067">ATP-binding</keyword>
<keyword evidence="3" id="KW-0597">Phosphoprotein</keyword>
<accession>A0A5S5C8E8</accession>
<organism evidence="11 12">
    <name type="scientific">Paenibacillus methanolicus</name>
    <dbReference type="NCBI Taxonomy" id="582686"/>
    <lineage>
        <taxon>Bacteria</taxon>
        <taxon>Bacillati</taxon>
        <taxon>Bacillota</taxon>
        <taxon>Bacilli</taxon>
        <taxon>Bacillales</taxon>
        <taxon>Paenibacillaceae</taxon>
        <taxon>Paenibacillus</taxon>
    </lineage>
</organism>
<evidence type="ECO:0000313" key="12">
    <source>
        <dbReference type="Proteomes" id="UP000323257"/>
    </source>
</evidence>
<evidence type="ECO:0000256" key="3">
    <source>
        <dbReference type="ARBA" id="ARBA00022553"/>
    </source>
</evidence>
<dbReference type="GO" id="GO:0000155">
    <property type="term" value="F:phosphorelay sensor kinase activity"/>
    <property type="evidence" value="ECO:0007669"/>
    <property type="project" value="InterPro"/>
</dbReference>
<proteinExistence type="predicted"/>
<dbReference type="InterPro" id="IPR036890">
    <property type="entry name" value="HATPase_C_sf"/>
</dbReference>
<dbReference type="Proteomes" id="UP000323257">
    <property type="component" value="Unassembled WGS sequence"/>
</dbReference>
<keyword evidence="5" id="KW-0547">Nucleotide-binding</keyword>
<dbReference type="PANTHER" id="PTHR24421:SF10">
    <property type="entry name" value="NITRATE_NITRITE SENSOR PROTEIN NARQ"/>
    <property type="match status" value="1"/>
</dbReference>
<dbReference type="Gene3D" id="1.20.5.1930">
    <property type="match status" value="1"/>
</dbReference>
<dbReference type="GO" id="GO:0005524">
    <property type="term" value="F:ATP binding"/>
    <property type="evidence" value="ECO:0007669"/>
    <property type="project" value="UniProtKB-KW"/>
</dbReference>
<evidence type="ECO:0000313" key="11">
    <source>
        <dbReference type="EMBL" id="TYP74610.1"/>
    </source>
</evidence>
<evidence type="ECO:0000256" key="4">
    <source>
        <dbReference type="ARBA" id="ARBA00022679"/>
    </source>
</evidence>
<dbReference type="GO" id="GO:0016020">
    <property type="term" value="C:membrane"/>
    <property type="evidence" value="ECO:0007669"/>
    <property type="project" value="InterPro"/>
</dbReference>
<keyword evidence="6 11" id="KW-0418">Kinase</keyword>
<sequence length="408" mass="45969">MIRVIDNLKKVPLSWRLALAAKLVFDFALTGAFYIEQSITMFWSLVLVVIAVLLFLGMNVVYLHRHRRRQWLPHLLLLDFIVSAACGYGYMSGNFPNHVFIGITALAILVFAKSARMLVMSCILLLAVYLVTMIGIDWYVFRKLDAAGYLISCSFILFAGIASAVIQHYQRARDEANQLYAQLIRSHEQLREYALRTEELAATRERVRIARDIHDAVGHNLTALLVQMQLARKLNVSEPLRSRHIYLECEQLIQSSLQEVRLSVRAIRDEPAGDADLPDSLRKLCADFAKWTGVQTEFELNGVPVALPRNLQLTAYRIAQEALTNAQKHGGAKHARVSLSYSASDFALRIRNDGVVPDELTPGFGLVGLQERTKEWNGQMRIHADRHDGFAIEGIFPYAAAVRGRVAL</sequence>
<feature type="transmembrane region" description="Helical" evidence="9">
    <location>
        <begin position="75"/>
        <end position="91"/>
    </location>
</feature>
<name>A0A5S5C8E8_9BACL</name>
<feature type="transmembrane region" description="Helical" evidence="9">
    <location>
        <begin position="147"/>
        <end position="166"/>
    </location>
</feature>
<feature type="transmembrane region" description="Helical" evidence="9">
    <location>
        <begin position="12"/>
        <end position="35"/>
    </location>
</feature>
<dbReference type="CDD" id="cd16917">
    <property type="entry name" value="HATPase_UhpB-NarQ-NarX-like"/>
    <property type="match status" value="1"/>
</dbReference>
<feature type="transmembrane region" description="Helical" evidence="9">
    <location>
        <begin position="41"/>
        <end position="63"/>
    </location>
</feature>
<protein>
    <recommendedName>
        <fullName evidence="2">histidine kinase</fullName>
        <ecNumber evidence="2">2.7.13.3</ecNumber>
    </recommendedName>
</protein>
<dbReference type="EMBL" id="VNHS01000005">
    <property type="protein sequence ID" value="TYP74610.1"/>
    <property type="molecule type" value="Genomic_DNA"/>
</dbReference>
<dbReference type="OrthoDB" id="9781904at2"/>
<dbReference type="Gene3D" id="3.30.565.10">
    <property type="entry name" value="Histidine kinase-like ATPase, C-terminal domain"/>
    <property type="match status" value="1"/>
</dbReference>
<dbReference type="InterPro" id="IPR050482">
    <property type="entry name" value="Sensor_HK_TwoCompSys"/>
</dbReference>
<evidence type="ECO:0000256" key="9">
    <source>
        <dbReference type="SAM" id="Phobius"/>
    </source>
</evidence>
<keyword evidence="9" id="KW-0812">Transmembrane</keyword>
<comment type="caution">
    <text evidence="11">The sequence shown here is derived from an EMBL/GenBank/DDBJ whole genome shotgun (WGS) entry which is preliminary data.</text>
</comment>
<keyword evidence="9" id="KW-1133">Transmembrane helix</keyword>
<feature type="transmembrane region" description="Helical" evidence="9">
    <location>
        <begin position="122"/>
        <end position="141"/>
    </location>
</feature>
<evidence type="ECO:0000256" key="2">
    <source>
        <dbReference type="ARBA" id="ARBA00012438"/>
    </source>
</evidence>
<dbReference type="GO" id="GO:0046983">
    <property type="term" value="F:protein dimerization activity"/>
    <property type="evidence" value="ECO:0007669"/>
    <property type="project" value="InterPro"/>
</dbReference>
<comment type="catalytic activity">
    <reaction evidence="1">
        <text>ATP + protein L-histidine = ADP + protein N-phospho-L-histidine.</text>
        <dbReference type="EC" id="2.7.13.3"/>
    </reaction>
</comment>
<keyword evidence="8" id="KW-0902">Two-component regulatory system</keyword>
<evidence type="ECO:0000259" key="10">
    <source>
        <dbReference type="Pfam" id="PF07730"/>
    </source>
</evidence>
<feature type="domain" description="Signal transduction histidine kinase subgroup 3 dimerisation and phosphoacceptor" evidence="10">
    <location>
        <begin position="205"/>
        <end position="269"/>
    </location>
</feature>
<dbReference type="SUPFAM" id="SSF55874">
    <property type="entry name" value="ATPase domain of HSP90 chaperone/DNA topoisomerase II/histidine kinase"/>
    <property type="match status" value="1"/>
</dbReference>
<dbReference type="InterPro" id="IPR011712">
    <property type="entry name" value="Sig_transdc_His_kin_sub3_dim/P"/>
</dbReference>
<evidence type="ECO:0000256" key="5">
    <source>
        <dbReference type="ARBA" id="ARBA00022741"/>
    </source>
</evidence>
<reference evidence="11 12" key="1">
    <citation type="submission" date="2019-07" db="EMBL/GenBank/DDBJ databases">
        <title>Genomic Encyclopedia of Type Strains, Phase III (KMG-III): the genomes of soil and plant-associated and newly described type strains.</title>
        <authorList>
            <person name="Whitman W."/>
        </authorList>
    </citation>
    <scope>NUCLEOTIDE SEQUENCE [LARGE SCALE GENOMIC DNA]</scope>
    <source>
        <strain evidence="11 12">BL24</strain>
    </source>
</reference>
<gene>
    <name evidence="11" type="ORF">BCM02_105154</name>
</gene>
<keyword evidence="9" id="KW-0472">Membrane</keyword>